<evidence type="ECO:0000256" key="2">
    <source>
        <dbReference type="ARBA" id="ARBA00004123"/>
    </source>
</evidence>
<evidence type="ECO:0000256" key="4">
    <source>
        <dbReference type="ARBA" id="ARBA00013246"/>
    </source>
</evidence>
<sequence>DEEDCTVEGSPRPKINVNARFKLLRYGIVRLAIEEGKAVVYHCKENSRKHHEVPLPPLEFELDDAESIEFIFKSYPSYFRVGDLPHEDPADQIGLVKALYEEGLLMFENDKKEDD</sequence>
<evidence type="ECO:0000256" key="10">
    <source>
        <dbReference type="ARBA" id="ARBA00023004"/>
    </source>
</evidence>
<dbReference type="Proteomes" id="UP000285060">
    <property type="component" value="Unassembled WGS sequence"/>
</dbReference>
<dbReference type="AlphaFoldDB" id="A0A418AHN6"/>
<evidence type="ECO:0000256" key="5">
    <source>
        <dbReference type="ARBA" id="ARBA00022491"/>
    </source>
</evidence>
<keyword evidence="11" id="KW-0805">Transcription regulation</keyword>
<evidence type="ECO:0000256" key="9">
    <source>
        <dbReference type="ARBA" id="ARBA00023002"/>
    </source>
</evidence>
<name>A0A418AHN6_9STRA</name>
<evidence type="ECO:0000256" key="12">
    <source>
        <dbReference type="ARBA" id="ARBA00023163"/>
    </source>
</evidence>
<keyword evidence="5" id="KW-0678">Repressor</keyword>
<evidence type="ECO:0000256" key="11">
    <source>
        <dbReference type="ARBA" id="ARBA00023015"/>
    </source>
</evidence>
<comment type="cofactor">
    <cofactor evidence="1">
        <name>Fe(2+)</name>
        <dbReference type="ChEBI" id="CHEBI:29033"/>
    </cofactor>
</comment>
<accession>A0A418AHN6</accession>
<keyword evidence="8" id="KW-0223">Dioxygenase</keyword>
<keyword evidence="10" id="KW-0408">Iron</keyword>
<feature type="domain" description="RIOX1/NO66-like C-terminal winged helix" evidence="14">
    <location>
        <begin position="14"/>
        <end position="108"/>
    </location>
</feature>
<evidence type="ECO:0000256" key="7">
    <source>
        <dbReference type="ARBA" id="ARBA00022853"/>
    </source>
</evidence>
<keyword evidence="7" id="KW-0156">Chromatin regulator</keyword>
<dbReference type="EC" id="1.14.11.27" evidence="4"/>
<dbReference type="GO" id="GO:0046872">
    <property type="term" value="F:metal ion binding"/>
    <property type="evidence" value="ECO:0007669"/>
    <property type="project" value="UniProtKB-KW"/>
</dbReference>
<organism evidence="15 16">
    <name type="scientific">Aphanomyces invadans</name>
    <dbReference type="NCBI Taxonomy" id="157072"/>
    <lineage>
        <taxon>Eukaryota</taxon>
        <taxon>Sar</taxon>
        <taxon>Stramenopiles</taxon>
        <taxon>Oomycota</taxon>
        <taxon>Saprolegniomycetes</taxon>
        <taxon>Saprolegniales</taxon>
        <taxon>Verrucalvaceae</taxon>
        <taxon>Aphanomyces</taxon>
    </lineage>
</organism>
<evidence type="ECO:0000256" key="6">
    <source>
        <dbReference type="ARBA" id="ARBA00022723"/>
    </source>
</evidence>
<dbReference type="VEuPathDB" id="FungiDB:H310_06333"/>
<dbReference type="Gene3D" id="3.90.930.40">
    <property type="match status" value="1"/>
</dbReference>
<keyword evidence="16" id="KW-1185">Reference proteome</keyword>
<dbReference type="GO" id="GO:0140680">
    <property type="term" value="F:histone H3K36me/H3K36me2 demethylase activity"/>
    <property type="evidence" value="ECO:0007669"/>
    <property type="project" value="UniProtKB-EC"/>
</dbReference>
<keyword evidence="9" id="KW-0560">Oxidoreductase</keyword>
<dbReference type="Pfam" id="PF21233">
    <property type="entry name" value="WHD_RIOX1"/>
    <property type="match status" value="1"/>
</dbReference>
<proteinExistence type="inferred from homology"/>
<gene>
    <name evidence="15" type="ORF">DYB32_009715</name>
</gene>
<dbReference type="InterPro" id="IPR049043">
    <property type="entry name" value="WHD_RIOX1"/>
</dbReference>
<evidence type="ECO:0000256" key="1">
    <source>
        <dbReference type="ARBA" id="ARBA00001954"/>
    </source>
</evidence>
<evidence type="ECO:0000256" key="3">
    <source>
        <dbReference type="ARBA" id="ARBA00010309"/>
    </source>
</evidence>
<dbReference type="GO" id="GO:0005634">
    <property type="term" value="C:nucleus"/>
    <property type="evidence" value="ECO:0007669"/>
    <property type="project" value="UniProtKB-SubCell"/>
</dbReference>
<comment type="similarity">
    <text evidence="3">Belongs to the ROX family. NO66 subfamily.</text>
</comment>
<reference evidence="15 16" key="1">
    <citation type="submission" date="2018-08" db="EMBL/GenBank/DDBJ databases">
        <title>Aphanomyces genome sequencing and annotation.</title>
        <authorList>
            <person name="Minardi D."/>
            <person name="Oidtmann B."/>
            <person name="Van Der Giezen M."/>
            <person name="Studholme D.J."/>
        </authorList>
    </citation>
    <scope>NUCLEOTIDE SEQUENCE [LARGE SCALE GENOMIC DNA]</scope>
    <source>
        <strain evidence="15 16">NJM0002</strain>
    </source>
</reference>
<comment type="subcellular location">
    <subcellularLocation>
        <location evidence="2">Nucleus</location>
    </subcellularLocation>
</comment>
<keyword evidence="12" id="KW-0804">Transcription</keyword>
<feature type="non-terminal residue" evidence="15">
    <location>
        <position position="1"/>
    </location>
</feature>
<keyword evidence="6" id="KW-0479">Metal-binding</keyword>
<evidence type="ECO:0000259" key="14">
    <source>
        <dbReference type="Pfam" id="PF21233"/>
    </source>
</evidence>
<dbReference type="EMBL" id="QUSY01002289">
    <property type="protein sequence ID" value="RHY21768.1"/>
    <property type="molecule type" value="Genomic_DNA"/>
</dbReference>
<comment type="caution">
    <text evidence="15">The sequence shown here is derived from an EMBL/GenBank/DDBJ whole genome shotgun (WGS) entry which is preliminary data.</text>
</comment>
<evidence type="ECO:0000313" key="15">
    <source>
        <dbReference type="EMBL" id="RHY21768.1"/>
    </source>
</evidence>
<dbReference type="FunFam" id="3.90.930.40:FF:000001">
    <property type="entry name" value="ribosomal oxygenase 1 isoform X1"/>
    <property type="match status" value="1"/>
</dbReference>
<keyword evidence="13" id="KW-0539">Nucleus</keyword>
<evidence type="ECO:0000256" key="13">
    <source>
        <dbReference type="ARBA" id="ARBA00023242"/>
    </source>
</evidence>
<evidence type="ECO:0000256" key="8">
    <source>
        <dbReference type="ARBA" id="ARBA00022964"/>
    </source>
</evidence>
<protein>
    <recommendedName>
        <fullName evidence="4">[histone H3]-dimethyl-L-lysine(36) demethylase</fullName>
        <ecNumber evidence="4">1.14.11.27</ecNumber>
    </recommendedName>
</protein>
<evidence type="ECO:0000313" key="16">
    <source>
        <dbReference type="Proteomes" id="UP000285060"/>
    </source>
</evidence>